<dbReference type="EMBL" id="JACIJP010000005">
    <property type="protein sequence ID" value="MBB6125037.1"/>
    <property type="molecule type" value="Genomic_DNA"/>
</dbReference>
<sequence>MISANQYAGYGVRRGTGSFEIGVIHRDYREMLDSAYKLHYFEGFAGVALGNVRARVYVSPDYLRDSRTTYYGEVNARLLRSGKWSLNGHVGVSLIPEDKTVPNPGMNLYRDWSLQVDRPLGRFSFSAGVAQTNYPVFRSNQHARVYASISRAF</sequence>
<name>A0A841J2J3_9SPHN</name>
<gene>
    <name evidence="1" type="ORF">FHS92_002794</name>
</gene>
<evidence type="ECO:0000313" key="2">
    <source>
        <dbReference type="Proteomes" id="UP000552700"/>
    </source>
</evidence>
<accession>A0A841J2J3</accession>
<dbReference type="Proteomes" id="UP000552700">
    <property type="component" value="Unassembled WGS sequence"/>
</dbReference>
<evidence type="ECO:0000313" key="1">
    <source>
        <dbReference type="EMBL" id="MBB6125037.1"/>
    </source>
</evidence>
<comment type="caution">
    <text evidence="1">The sequence shown here is derived from an EMBL/GenBank/DDBJ whole genome shotgun (WGS) entry which is preliminary data.</text>
</comment>
<reference evidence="1 2" key="1">
    <citation type="submission" date="2020-08" db="EMBL/GenBank/DDBJ databases">
        <title>Genomic Encyclopedia of Type Strains, Phase IV (KMG-IV): sequencing the most valuable type-strain genomes for metagenomic binning, comparative biology and taxonomic classification.</title>
        <authorList>
            <person name="Goeker M."/>
        </authorList>
    </citation>
    <scope>NUCLEOTIDE SEQUENCE [LARGE SCALE GENOMIC DNA]</scope>
    <source>
        <strain evidence="1 2">DSM 102255</strain>
    </source>
</reference>
<protein>
    <submittedName>
        <fullName evidence="1">Uncharacterized protein (TIGR02001 family)</fullName>
    </submittedName>
</protein>
<keyword evidence="2" id="KW-1185">Reference proteome</keyword>
<dbReference type="AlphaFoldDB" id="A0A841J2J3"/>
<organism evidence="1 2">
    <name type="scientific">Sphingobium subterraneum</name>
    <dbReference type="NCBI Taxonomy" id="627688"/>
    <lineage>
        <taxon>Bacteria</taxon>
        <taxon>Pseudomonadati</taxon>
        <taxon>Pseudomonadota</taxon>
        <taxon>Alphaproteobacteria</taxon>
        <taxon>Sphingomonadales</taxon>
        <taxon>Sphingomonadaceae</taxon>
        <taxon>Sphingobium</taxon>
    </lineage>
</organism>
<proteinExistence type="predicted"/>